<evidence type="ECO:0000256" key="1">
    <source>
        <dbReference type="ARBA" id="ARBA00006817"/>
    </source>
</evidence>
<dbReference type="SUPFAM" id="SSF55961">
    <property type="entry name" value="Bet v1-like"/>
    <property type="match status" value="1"/>
</dbReference>
<protein>
    <submittedName>
        <fullName evidence="3">SRPBCC family protein</fullName>
    </submittedName>
</protein>
<dbReference type="Proteomes" id="UP001501461">
    <property type="component" value="Unassembled WGS sequence"/>
</dbReference>
<accession>A0ABN2U0F1</accession>
<evidence type="ECO:0000313" key="3">
    <source>
        <dbReference type="EMBL" id="GAA2025946.1"/>
    </source>
</evidence>
<dbReference type="InterPro" id="IPR013538">
    <property type="entry name" value="ASHA1/2-like_C"/>
</dbReference>
<keyword evidence="4" id="KW-1185">Reference proteome</keyword>
<evidence type="ECO:0000259" key="2">
    <source>
        <dbReference type="Pfam" id="PF08327"/>
    </source>
</evidence>
<reference evidence="3 4" key="1">
    <citation type="journal article" date="2019" name="Int. J. Syst. Evol. Microbiol.">
        <title>The Global Catalogue of Microorganisms (GCM) 10K type strain sequencing project: providing services to taxonomists for standard genome sequencing and annotation.</title>
        <authorList>
            <consortium name="The Broad Institute Genomics Platform"/>
            <consortium name="The Broad Institute Genome Sequencing Center for Infectious Disease"/>
            <person name="Wu L."/>
            <person name="Ma J."/>
        </authorList>
    </citation>
    <scope>NUCLEOTIDE SEQUENCE [LARGE SCALE GENOMIC DNA]</scope>
    <source>
        <strain evidence="3 4">JCM 13595</strain>
    </source>
</reference>
<proteinExistence type="inferred from homology"/>
<dbReference type="RefSeq" id="WP_343955734.1">
    <property type="nucleotide sequence ID" value="NZ_BAAAMN010000005.1"/>
</dbReference>
<evidence type="ECO:0000313" key="4">
    <source>
        <dbReference type="Proteomes" id="UP001501461"/>
    </source>
</evidence>
<comment type="similarity">
    <text evidence="1">Belongs to the AHA1 family.</text>
</comment>
<dbReference type="InterPro" id="IPR023393">
    <property type="entry name" value="START-like_dom_sf"/>
</dbReference>
<feature type="domain" description="Activator of Hsp90 ATPase homologue 1/2-like C-terminal" evidence="2">
    <location>
        <begin position="15"/>
        <end position="145"/>
    </location>
</feature>
<name>A0ABN2U0F1_9MICC</name>
<sequence length="156" mass="17834">MTESRITSAEREVSIPAAQVFKLIADPARHPQFDGNDNLSRADQGQRIDRVGQRFTMELTNGQSRDNEVVEFEEGRRIAWKPAPVGEEPRGHVWRWELEPVNDLTTLVRHTYDWSELTDETRFERARANTEEALSRSVTKLAELAETLDAGIEVTD</sequence>
<organism evidence="3 4">
    <name type="scientific">Yaniella flava</name>
    <dbReference type="NCBI Taxonomy" id="287930"/>
    <lineage>
        <taxon>Bacteria</taxon>
        <taxon>Bacillati</taxon>
        <taxon>Actinomycetota</taxon>
        <taxon>Actinomycetes</taxon>
        <taxon>Micrococcales</taxon>
        <taxon>Micrococcaceae</taxon>
        <taxon>Yaniella</taxon>
    </lineage>
</organism>
<dbReference type="Pfam" id="PF08327">
    <property type="entry name" value="AHSA1"/>
    <property type="match status" value="1"/>
</dbReference>
<dbReference type="EMBL" id="BAAAMN010000005">
    <property type="protein sequence ID" value="GAA2025946.1"/>
    <property type="molecule type" value="Genomic_DNA"/>
</dbReference>
<dbReference type="Gene3D" id="3.30.530.20">
    <property type="match status" value="1"/>
</dbReference>
<gene>
    <name evidence="3" type="ORF">GCM10009720_02000</name>
</gene>
<comment type="caution">
    <text evidence="3">The sequence shown here is derived from an EMBL/GenBank/DDBJ whole genome shotgun (WGS) entry which is preliminary data.</text>
</comment>